<feature type="transmembrane region" description="Helical" evidence="2">
    <location>
        <begin position="35"/>
        <end position="54"/>
    </location>
</feature>
<feature type="transmembrane region" description="Helical" evidence="2">
    <location>
        <begin position="12"/>
        <end position="29"/>
    </location>
</feature>
<organism evidence="3 4">
    <name type="scientific">Streptomyces lichenis</name>
    <dbReference type="NCBI Taxonomy" id="2306967"/>
    <lineage>
        <taxon>Bacteria</taxon>
        <taxon>Bacillati</taxon>
        <taxon>Actinomycetota</taxon>
        <taxon>Actinomycetes</taxon>
        <taxon>Kitasatosporales</taxon>
        <taxon>Streptomycetaceae</taxon>
        <taxon>Streptomyces</taxon>
    </lineage>
</organism>
<evidence type="ECO:0000256" key="1">
    <source>
        <dbReference type="SAM" id="MobiDB-lite"/>
    </source>
</evidence>
<protein>
    <recommendedName>
        <fullName evidence="5">Integral-membrane protein</fullName>
    </recommendedName>
</protein>
<reference evidence="3 4" key="1">
    <citation type="submission" date="2022-04" db="EMBL/GenBank/DDBJ databases">
        <title>Streptomyces sp. nov. LCR6-01 isolated from Lichen of Dirinaria sp.</title>
        <authorList>
            <person name="Kanchanasin P."/>
            <person name="Tanasupawat S."/>
            <person name="Phongsopitanun W."/>
        </authorList>
    </citation>
    <scope>NUCLEOTIDE SEQUENCE [LARGE SCALE GENOMIC DNA]</scope>
    <source>
        <strain evidence="3 4">LCR6-01</strain>
    </source>
</reference>
<feature type="region of interest" description="Disordered" evidence="1">
    <location>
        <begin position="114"/>
        <end position="137"/>
    </location>
</feature>
<keyword evidence="2" id="KW-0472">Membrane</keyword>
<sequence length="281" mass="28243">MTPGRCSRAVRAATFAATCVLLAAVGHVHMSGSPVAWPGLAAAFAVLGALAYGCTGRERPTGVVTAATVAAQAGLHAAFTLTQAMTTARPAGASLLDHWTGHLLCRPPAPPAAPAHPVAHLGHHGGALTGHPAHGSAASAAHHGTALALTGQPAHRLASAADPMSAAMPATHAPAADSAATVAAAGHDMAAMSPLGMLSAHLLAALLCGLWLAYGERVAFRAVHAVAGLLSAPLRVVFHLVPLPATPSPRPRRRRATTRLRRLLLAASRETRGPPLGTAVS</sequence>
<evidence type="ECO:0000313" key="4">
    <source>
        <dbReference type="Proteomes" id="UP001522868"/>
    </source>
</evidence>
<accession>A0ABT0IFD7</accession>
<evidence type="ECO:0000256" key="2">
    <source>
        <dbReference type="SAM" id="Phobius"/>
    </source>
</evidence>
<evidence type="ECO:0008006" key="5">
    <source>
        <dbReference type="Google" id="ProtNLM"/>
    </source>
</evidence>
<name>A0ABT0IFD7_9ACTN</name>
<gene>
    <name evidence="3" type="ORF">M1O15_22095</name>
</gene>
<dbReference type="EMBL" id="JALPTH010000023">
    <property type="protein sequence ID" value="MCK8680036.1"/>
    <property type="molecule type" value="Genomic_DNA"/>
</dbReference>
<proteinExistence type="predicted"/>
<keyword evidence="4" id="KW-1185">Reference proteome</keyword>
<dbReference type="Proteomes" id="UP001522868">
    <property type="component" value="Unassembled WGS sequence"/>
</dbReference>
<evidence type="ECO:0000313" key="3">
    <source>
        <dbReference type="EMBL" id="MCK8680036.1"/>
    </source>
</evidence>
<feature type="transmembrane region" description="Helical" evidence="2">
    <location>
        <begin position="195"/>
        <end position="214"/>
    </location>
</feature>
<keyword evidence="2" id="KW-1133">Transmembrane helix</keyword>
<comment type="caution">
    <text evidence="3">The sequence shown here is derived from an EMBL/GenBank/DDBJ whole genome shotgun (WGS) entry which is preliminary data.</text>
</comment>
<keyword evidence="2" id="KW-0812">Transmembrane</keyword>
<dbReference type="RefSeq" id="WP_248635850.1">
    <property type="nucleotide sequence ID" value="NZ_JALPTH010000023.1"/>
</dbReference>